<comment type="similarity">
    <text evidence="1">Belongs to the DadA oxidoreductase family.</text>
</comment>
<evidence type="ECO:0000313" key="4">
    <source>
        <dbReference type="EMBL" id="PYE76189.1"/>
    </source>
</evidence>
<feature type="domain" description="FAD dependent oxidoreductase" evidence="3">
    <location>
        <begin position="3"/>
        <end position="383"/>
    </location>
</feature>
<proteinExistence type="inferred from homology"/>
<reference evidence="4 5" key="1">
    <citation type="submission" date="2018-06" db="EMBL/GenBank/DDBJ databases">
        <title>Genomic Encyclopedia of Type Strains, Phase III (KMG-III): the genomes of soil and plant-associated and newly described type strains.</title>
        <authorList>
            <person name="Whitman W."/>
        </authorList>
    </citation>
    <scope>NUCLEOTIDE SEQUENCE [LARGE SCALE GENOMIC DNA]</scope>
    <source>
        <strain evidence="4 5">CECT 7646</strain>
    </source>
</reference>
<evidence type="ECO:0000313" key="5">
    <source>
        <dbReference type="Proteomes" id="UP000247540"/>
    </source>
</evidence>
<dbReference type="AlphaFoldDB" id="A0A318SS80"/>
<dbReference type="InterPro" id="IPR006076">
    <property type="entry name" value="FAD-dep_OxRdtase"/>
</dbReference>
<dbReference type="GO" id="GO:0008718">
    <property type="term" value="F:D-amino-acid dehydrogenase activity"/>
    <property type="evidence" value="ECO:0007669"/>
    <property type="project" value="TreeGrafter"/>
</dbReference>
<dbReference type="InterPro" id="IPR036188">
    <property type="entry name" value="FAD/NAD-bd_sf"/>
</dbReference>
<dbReference type="PANTHER" id="PTHR13847:SF280">
    <property type="entry name" value="D-AMINO ACID DEHYDROGENASE"/>
    <property type="match status" value="1"/>
</dbReference>
<dbReference type="Gene3D" id="3.50.50.60">
    <property type="entry name" value="FAD/NAD(P)-binding domain"/>
    <property type="match status" value="1"/>
</dbReference>
<evidence type="ECO:0000259" key="3">
    <source>
        <dbReference type="Pfam" id="PF01266"/>
    </source>
</evidence>
<comment type="caution">
    <text evidence="4">The sequence shown here is derived from an EMBL/GenBank/DDBJ whole genome shotgun (WGS) entry which is preliminary data.</text>
</comment>
<protein>
    <submittedName>
        <fullName evidence="4">Glycine/D-amino acid oxidase-like deaminating enzyme</fullName>
    </submittedName>
</protein>
<evidence type="ECO:0000256" key="1">
    <source>
        <dbReference type="ARBA" id="ARBA00009410"/>
    </source>
</evidence>
<evidence type="ECO:0000256" key="2">
    <source>
        <dbReference type="ARBA" id="ARBA00023002"/>
    </source>
</evidence>
<keyword evidence="5" id="KW-1185">Reference proteome</keyword>
<name>A0A318SS80_9BURK</name>
<dbReference type="RefSeq" id="WP_110466015.1">
    <property type="nucleotide sequence ID" value="NZ_JAMOFZ010000015.1"/>
</dbReference>
<dbReference type="SUPFAM" id="SSF51905">
    <property type="entry name" value="FAD/NAD(P)-binding domain"/>
    <property type="match status" value="1"/>
</dbReference>
<gene>
    <name evidence="4" type="ORF">DFQ15_11557</name>
</gene>
<dbReference type="GO" id="GO:0005886">
    <property type="term" value="C:plasma membrane"/>
    <property type="evidence" value="ECO:0007669"/>
    <property type="project" value="TreeGrafter"/>
</dbReference>
<dbReference type="OrthoDB" id="18526at2"/>
<dbReference type="PANTHER" id="PTHR13847">
    <property type="entry name" value="SARCOSINE DEHYDROGENASE-RELATED"/>
    <property type="match status" value="1"/>
</dbReference>
<keyword evidence="2" id="KW-0560">Oxidoreductase</keyword>
<dbReference type="Pfam" id="PF01266">
    <property type="entry name" value="DAO"/>
    <property type="match status" value="1"/>
</dbReference>
<dbReference type="GO" id="GO:0005737">
    <property type="term" value="C:cytoplasm"/>
    <property type="evidence" value="ECO:0007669"/>
    <property type="project" value="TreeGrafter"/>
</dbReference>
<accession>A0A318SS80</accession>
<dbReference type="EMBL" id="QJTC01000015">
    <property type="protein sequence ID" value="PYE76189.1"/>
    <property type="molecule type" value="Genomic_DNA"/>
</dbReference>
<dbReference type="Gene3D" id="3.30.9.10">
    <property type="entry name" value="D-Amino Acid Oxidase, subunit A, domain 2"/>
    <property type="match status" value="1"/>
</dbReference>
<dbReference type="GO" id="GO:0055130">
    <property type="term" value="P:D-alanine catabolic process"/>
    <property type="evidence" value="ECO:0007669"/>
    <property type="project" value="TreeGrafter"/>
</dbReference>
<organism evidence="4 5">
    <name type="scientific">Xylophilus ampelinus</name>
    <dbReference type="NCBI Taxonomy" id="54067"/>
    <lineage>
        <taxon>Bacteria</taxon>
        <taxon>Pseudomonadati</taxon>
        <taxon>Pseudomonadota</taxon>
        <taxon>Betaproteobacteria</taxon>
        <taxon>Burkholderiales</taxon>
        <taxon>Xylophilus</taxon>
    </lineage>
</organism>
<sequence>MNIAIVGAGFSGIATACELASDGHAVTVFERRAAAAEEASFGHAGMVAPGCAWARLGSEAIPLRESGLVPSGWAWHRQQRAARADSEGDAERLALAAFSQERLRIVAAALELHYQKADGVLVLLRSEKDRRRLAPLWERLRETGRAANEAPPEAIRTLEPGLNADTALRAAVHLPGDEVGNCRQFALRLRAEAERHGVVFAFNTPVARVAGGMPPTLVLEGQARPRAFDAVVLCAGMGAPALLQGLGLGPRRLPFDTLHGYSLGAAIREPLHAPYSAVVDAATGATIVRLGDRLRVAGATHIGTMNESRRQTAIQSLYQALHRWFPGAAQLSTGVQEWHGERLVLPDERPLLGPSGSPGVWLHLASGGHGWTFAGGSARLLADAIGGQPTALPLAPYSVARFD</sequence>
<dbReference type="Proteomes" id="UP000247540">
    <property type="component" value="Unassembled WGS sequence"/>
</dbReference>